<evidence type="ECO:0000313" key="3">
    <source>
        <dbReference type="Proteomes" id="UP000799291"/>
    </source>
</evidence>
<name>A0A6G1JGW6_9PLEO</name>
<reference evidence="2" key="1">
    <citation type="journal article" date="2020" name="Stud. Mycol.">
        <title>101 Dothideomycetes genomes: a test case for predicting lifestyles and emergence of pathogens.</title>
        <authorList>
            <person name="Haridas S."/>
            <person name="Albert R."/>
            <person name="Binder M."/>
            <person name="Bloem J."/>
            <person name="Labutti K."/>
            <person name="Salamov A."/>
            <person name="Andreopoulos B."/>
            <person name="Baker S."/>
            <person name="Barry K."/>
            <person name="Bills G."/>
            <person name="Bluhm B."/>
            <person name="Cannon C."/>
            <person name="Castanera R."/>
            <person name="Culley D."/>
            <person name="Daum C."/>
            <person name="Ezra D."/>
            <person name="Gonzalez J."/>
            <person name="Henrissat B."/>
            <person name="Kuo A."/>
            <person name="Liang C."/>
            <person name="Lipzen A."/>
            <person name="Lutzoni F."/>
            <person name="Magnuson J."/>
            <person name="Mondo S."/>
            <person name="Nolan M."/>
            <person name="Ohm R."/>
            <person name="Pangilinan J."/>
            <person name="Park H.-J."/>
            <person name="Ramirez L."/>
            <person name="Alfaro M."/>
            <person name="Sun H."/>
            <person name="Tritt A."/>
            <person name="Yoshinaga Y."/>
            <person name="Zwiers L.-H."/>
            <person name="Turgeon B."/>
            <person name="Goodwin S."/>
            <person name="Spatafora J."/>
            <person name="Crous P."/>
            <person name="Grigoriev I."/>
        </authorList>
    </citation>
    <scope>NUCLEOTIDE SEQUENCE</scope>
    <source>
        <strain evidence="2">CBS 122367</strain>
    </source>
</reference>
<dbReference type="EMBL" id="MU005572">
    <property type="protein sequence ID" value="KAF2689481.1"/>
    <property type="molecule type" value="Genomic_DNA"/>
</dbReference>
<proteinExistence type="predicted"/>
<protein>
    <submittedName>
        <fullName evidence="2">Uncharacterized protein</fullName>
    </submittedName>
</protein>
<evidence type="ECO:0000313" key="2">
    <source>
        <dbReference type="EMBL" id="KAF2689481.1"/>
    </source>
</evidence>
<gene>
    <name evidence="2" type="ORF">K458DRAFT_128354</name>
</gene>
<dbReference type="Proteomes" id="UP000799291">
    <property type="component" value="Unassembled WGS sequence"/>
</dbReference>
<organism evidence="2 3">
    <name type="scientific">Lentithecium fluviatile CBS 122367</name>
    <dbReference type="NCBI Taxonomy" id="1168545"/>
    <lineage>
        <taxon>Eukaryota</taxon>
        <taxon>Fungi</taxon>
        <taxon>Dikarya</taxon>
        <taxon>Ascomycota</taxon>
        <taxon>Pezizomycotina</taxon>
        <taxon>Dothideomycetes</taxon>
        <taxon>Pleosporomycetidae</taxon>
        <taxon>Pleosporales</taxon>
        <taxon>Massarineae</taxon>
        <taxon>Lentitheciaceae</taxon>
        <taxon>Lentithecium</taxon>
    </lineage>
</organism>
<accession>A0A6G1JGW6</accession>
<dbReference type="AlphaFoldDB" id="A0A6G1JGW6"/>
<feature type="compositionally biased region" description="Basic and acidic residues" evidence="1">
    <location>
        <begin position="16"/>
        <end position="26"/>
    </location>
</feature>
<sequence>MVDAVNDAAVKDEMLAERKVQGHDETSTLGSGAAAEQGSHMDQVPHKAPARPQRNNLNAASTHCRSHDRLGNATRGLTPFVQLHAKRAGRWQTLIHISVPPYRLTFLHVLLLMLDRLRRVLLLSIHNTESPTSPNWISYAVEVISPKSRDHQNLKPSVSSA</sequence>
<evidence type="ECO:0000256" key="1">
    <source>
        <dbReference type="SAM" id="MobiDB-lite"/>
    </source>
</evidence>
<feature type="region of interest" description="Disordered" evidence="1">
    <location>
        <begin position="16"/>
        <end position="54"/>
    </location>
</feature>
<keyword evidence="3" id="KW-1185">Reference proteome</keyword>